<keyword evidence="2" id="KW-1185">Reference proteome</keyword>
<evidence type="ECO:0000313" key="1">
    <source>
        <dbReference type="EMBL" id="CAG8845942.1"/>
    </source>
</evidence>
<accession>A0ACA9STR6</accession>
<protein>
    <submittedName>
        <fullName evidence="1">33918_t:CDS:1</fullName>
    </submittedName>
</protein>
<gene>
    <name evidence="1" type="ORF">RPERSI_LOCUS33896</name>
</gene>
<organism evidence="1 2">
    <name type="scientific">Racocetra persica</name>
    <dbReference type="NCBI Taxonomy" id="160502"/>
    <lineage>
        <taxon>Eukaryota</taxon>
        <taxon>Fungi</taxon>
        <taxon>Fungi incertae sedis</taxon>
        <taxon>Mucoromycota</taxon>
        <taxon>Glomeromycotina</taxon>
        <taxon>Glomeromycetes</taxon>
        <taxon>Diversisporales</taxon>
        <taxon>Gigasporaceae</taxon>
        <taxon>Racocetra</taxon>
    </lineage>
</organism>
<proteinExistence type="predicted"/>
<dbReference type="EMBL" id="CAJVQC010148974">
    <property type="protein sequence ID" value="CAG8845942.1"/>
    <property type="molecule type" value="Genomic_DNA"/>
</dbReference>
<comment type="caution">
    <text evidence="1">The sequence shown here is derived from an EMBL/GenBank/DDBJ whole genome shotgun (WGS) entry which is preliminary data.</text>
</comment>
<reference evidence="1" key="1">
    <citation type="submission" date="2021-06" db="EMBL/GenBank/DDBJ databases">
        <authorList>
            <person name="Kallberg Y."/>
            <person name="Tangrot J."/>
            <person name="Rosling A."/>
        </authorList>
    </citation>
    <scope>NUCLEOTIDE SEQUENCE</scope>
    <source>
        <strain evidence="1">MA461A</strain>
    </source>
</reference>
<feature type="non-terminal residue" evidence="1">
    <location>
        <position position="164"/>
    </location>
</feature>
<feature type="non-terminal residue" evidence="1">
    <location>
        <position position="1"/>
    </location>
</feature>
<evidence type="ECO:0000313" key="2">
    <source>
        <dbReference type="Proteomes" id="UP000789920"/>
    </source>
</evidence>
<name>A0ACA9STR6_9GLOM</name>
<sequence length="164" mass="18345">FVKRKEIDISTEGVLSVDPDTKCLVGNWSNCISQLLIAANKQTKKTDLPSLLEAKFSTTMQSSFIASKITLLDNSQDRCSYNLGSYCVDQEFWKGIAREEYGCGGLPELTGWVTSLFPYDSSDEVVNNWLDEYRLPSGRVAIPFNVESGQKKKFISGFLAVHQE</sequence>
<dbReference type="Proteomes" id="UP000789920">
    <property type="component" value="Unassembled WGS sequence"/>
</dbReference>